<proteinExistence type="inferred from homology"/>
<dbReference type="PANTHER" id="PTHR22753">
    <property type="entry name" value="TRANSMEMBRANE PROTEIN 68"/>
    <property type="match status" value="1"/>
</dbReference>
<accession>A0ABQ5AT59</accession>
<evidence type="ECO:0000256" key="3">
    <source>
        <dbReference type="ARBA" id="ARBA00023315"/>
    </source>
</evidence>
<sequence length="677" mass="76656">MSIIGNISCYSHVVQHLHQQTVTTTAPPRFSYGTKDTSRLPYASVTTNSAPNLSRQINNRNNNVRLGLYLEHSKYLTTSKDGGPPRWFTPLESGSSHVPNSPLLLYLPGIDGSGLGLSLDHSRLGEMFDIWCLHIPATDRTPFPELVKLVERTLKSENRQSPDTPIYLVGQSFGACLALVVAARNPEIDIILVLANSATSFNDSQLRLLLPLLEAMPKELDVGFSYVMNLMKGMVSTMAVESTKKKTSRQTYTRLYEDVMAMFLNLFGVTEVFSVETLVWKLRLLDAACSHANPRLHAVKSQTLILSSGNDLLLPSRHEGERLHHLITKSEIRTFDDSGHMLFMDEDHDLVNILKATSFYRRKRELDYVLDYLPPSPYEFNKARELHSYIEAAFSPVMLSTLENGRIVRGLSGIPSEGPVLFVGYHMLLGLELSPLVLRFFSERGILVRGMAHPIMFNKFKKGSLLDTSQFDTYRTMGAVPVSPTNLFKLFKQKSHILLYPGGAREALHRKGEEYKLFWPEHSEFVRMAARFGAKIIPFGVVGEDDSGELITDYEDQMKIPCLRRLIQDLSNQVINLRSNVEGELANQALHIPLIFPKIPGRFYYLFGKPIKTLGRQQELRNKDKADELYLELKAEVESCLSYLKEKRKTDPYRSILSRLAYQLSHGTEKEIPTFEP</sequence>
<name>A0ABQ5AT59_9ASTR</name>
<dbReference type="EMBL" id="BQNB010012595">
    <property type="protein sequence ID" value="GJT05543.1"/>
    <property type="molecule type" value="Genomic_DNA"/>
</dbReference>
<dbReference type="Proteomes" id="UP001151760">
    <property type="component" value="Unassembled WGS sequence"/>
</dbReference>
<organism evidence="5 6">
    <name type="scientific">Tanacetum coccineum</name>
    <dbReference type="NCBI Taxonomy" id="301880"/>
    <lineage>
        <taxon>Eukaryota</taxon>
        <taxon>Viridiplantae</taxon>
        <taxon>Streptophyta</taxon>
        <taxon>Embryophyta</taxon>
        <taxon>Tracheophyta</taxon>
        <taxon>Spermatophyta</taxon>
        <taxon>Magnoliopsida</taxon>
        <taxon>eudicotyledons</taxon>
        <taxon>Gunneridae</taxon>
        <taxon>Pentapetalae</taxon>
        <taxon>asterids</taxon>
        <taxon>campanulids</taxon>
        <taxon>Asterales</taxon>
        <taxon>Asteraceae</taxon>
        <taxon>Asteroideae</taxon>
        <taxon>Anthemideae</taxon>
        <taxon>Anthemidinae</taxon>
        <taxon>Tanacetum</taxon>
    </lineage>
</organism>
<keyword evidence="6" id="KW-1185">Reference proteome</keyword>
<dbReference type="Pfam" id="PF12146">
    <property type="entry name" value="Hydrolase_4"/>
    <property type="match status" value="1"/>
</dbReference>
<dbReference type="Pfam" id="PF03982">
    <property type="entry name" value="DAGAT"/>
    <property type="match status" value="1"/>
</dbReference>
<dbReference type="InterPro" id="IPR022742">
    <property type="entry name" value="Hydrolase_4"/>
</dbReference>
<evidence type="ECO:0000313" key="5">
    <source>
        <dbReference type="EMBL" id="GJT05543.1"/>
    </source>
</evidence>
<comment type="similarity">
    <text evidence="1">Belongs to the diacylglycerol acyltransferase family.</text>
</comment>
<dbReference type="InterPro" id="IPR029058">
    <property type="entry name" value="AB_hydrolase_fold"/>
</dbReference>
<keyword evidence="3" id="KW-0012">Acyltransferase</keyword>
<dbReference type="CDD" id="cd07987">
    <property type="entry name" value="LPLAT_MGAT-like"/>
    <property type="match status" value="1"/>
</dbReference>
<evidence type="ECO:0000313" key="6">
    <source>
        <dbReference type="Proteomes" id="UP001151760"/>
    </source>
</evidence>
<keyword evidence="2" id="KW-0808">Transferase</keyword>
<protein>
    <submittedName>
        <fullName evidence="5">Acyltransferase-like protein, chloroplastic isoform X1</fullName>
    </submittedName>
</protein>
<reference evidence="5" key="2">
    <citation type="submission" date="2022-01" db="EMBL/GenBank/DDBJ databases">
        <authorList>
            <person name="Yamashiro T."/>
            <person name="Shiraishi A."/>
            <person name="Satake H."/>
            <person name="Nakayama K."/>
        </authorList>
    </citation>
    <scope>NUCLEOTIDE SEQUENCE</scope>
</reference>
<gene>
    <name evidence="5" type="ORF">Tco_0840005</name>
</gene>
<dbReference type="PANTHER" id="PTHR22753:SF24">
    <property type="entry name" value="ESTERASE_LIPASE_THIOESTERASE FAMILY PROTEIN"/>
    <property type="match status" value="1"/>
</dbReference>
<dbReference type="InterPro" id="IPR007130">
    <property type="entry name" value="DAGAT"/>
</dbReference>
<evidence type="ECO:0000259" key="4">
    <source>
        <dbReference type="Pfam" id="PF12146"/>
    </source>
</evidence>
<evidence type="ECO:0000256" key="2">
    <source>
        <dbReference type="ARBA" id="ARBA00022679"/>
    </source>
</evidence>
<dbReference type="SUPFAM" id="SSF53474">
    <property type="entry name" value="alpha/beta-Hydrolases"/>
    <property type="match status" value="1"/>
</dbReference>
<evidence type="ECO:0000256" key="1">
    <source>
        <dbReference type="ARBA" id="ARBA00005420"/>
    </source>
</evidence>
<feature type="domain" description="Serine aminopeptidase S33" evidence="4">
    <location>
        <begin position="157"/>
        <end position="347"/>
    </location>
</feature>
<reference evidence="5" key="1">
    <citation type="journal article" date="2022" name="Int. J. Mol. Sci.">
        <title>Draft Genome of Tanacetum Coccineum: Genomic Comparison of Closely Related Tanacetum-Family Plants.</title>
        <authorList>
            <person name="Yamashiro T."/>
            <person name="Shiraishi A."/>
            <person name="Nakayama K."/>
            <person name="Satake H."/>
        </authorList>
    </citation>
    <scope>NUCLEOTIDE SEQUENCE</scope>
</reference>
<comment type="caution">
    <text evidence="5">The sequence shown here is derived from an EMBL/GenBank/DDBJ whole genome shotgun (WGS) entry which is preliminary data.</text>
</comment>
<dbReference type="Gene3D" id="3.40.50.1820">
    <property type="entry name" value="alpha/beta hydrolase"/>
    <property type="match status" value="1"/>
</dbReference>